<dbReference type="InterPro" id="IPR007919">
    <property type="entry name" value="UPF0220"/>
</dbReference>
<evidence type="ECO:0000313" key="8">
    <source>
        <dbReference type="Proteomes" id="UP001470230"/>
    </source>
</evidence>
<proteinExistence type="inferred from homology"/>
<comment type="similarity">
    <text evidence="2">Belongs to the UPF0220 family.</text>
</comment>
<evidence type="ECO:0000256" key="3">
    <source>
        <dbReference type="ARBA" id="ARBA00022692"/>
    </source>
</evidence>
<name>A0ABR2KPS2_9EUKA</name>
<keyword evidence="4 6" id="KW-1133">Transmembrane helix</keyword>
<evidence type="ECO:0000256" key="4">
    <source>
        <dbReference type="ARBA" id="ARBA00022989"/>
    </source>
</evidence>
<comment type="subcellular location">
    <subcellularLocation>
        <location evidence="1">Membrane</location>
        <topology evidence="1">Multi-pass membrane protein</topology>
    </subcellularLocation>
</comment>
<accession>A0ABR2KPS2</accession>
<sequence>MGKVANHVVTIISAVLFSAAWWMFADGIAATDVEPGYGRGGFYLYVPGIMTTIGFFLMSNLPTSMFEKDNDDEHQWWQKLILVLSILCYCAGIICAIWCYVAKKKDRQTSFTKWRGISSIVQALMITLAGFIWNFLYRDDSY</sequence>
<feature type="transmembrane region" description="Helical" evidence="6">
    <location>
        <begin position="6"/>
        <end position="30"/>
    </location>
</feature>
<comment type="caution">
    <text evidence="7">The sequence shown here is derived from an EMBL/GenBank/DDBJ whole genome shotgun (WGS) entry which is preliminary data.</text>
</comment>
<evidence type="ECO:0000256" key="6">
    <source>
        <dbReference type="SAM" id="Phobius"/>
    </source>
</evidence>
<dbReference type="Pfam" id="PF05255">
    <property type="entry name" value="UPF0220"/>
    <property type="match status" value="1"/>
</dbReference>
<keyword evidence="5 6" id="KW-0472">Membrane</keyword>
<evidence type="ECO:0000256" key="1">
    <source>
        <dbReference type="ARBA" id="ARBA00004141"/>
    </source>
</evidence>
<dbReference type="PANTHER" id="PTHR13180">
    <property type="entry name" value="SMALL MEMBRANE PROTEIN-RELATED"/>
    <property type="match status" value="1"/>
</dbReference>
<keyword evidence="8" id="KW-1185">Reference proteome</keyword>
<feature type="transmembrane region" description="Helical" evidence="6">
    <location>
        <begin position="114"/>
        <end position="136"/>
    </location>
</feature>
<keyword evidence="3 6" id="KW-0812">Transmembrane</keyword>
<gene>
    <name evidence="7" type="ORF">M9Y10_029217</name>
</gene>
<evidence type="ECO:0000256" key="2">
    <source>
        <dbReference type="ARBA" id="ARBA00005335"/>
    </source>
</evidence>
<feature type="transmembrane region" description="Helical" evidence="6">
    <location>
        <begin position="42"/>
        <end position="61"/>
    </location>
</feature>
<dbReference type="Proteomes" id="UP001470230">
    <property type="component" value="Unassembled WGS sequence"/>
</dbReference>
<evidence type="ECO:0000313" key="7">
    <source>
        <dbReference type="EMBL" id="KAK8891995.1"/>
    </source>
</evidence>
<feature type="transmembrane region" description="Helical" evidence="6">
    <location>
        <begin position="81"/>
        <end position="102"/>
    </location>
</feature>
<dbReference type="EMBL" id="JAPFFF010000004">
    <property type="protein sequence ID" value="KAK8891995.1"/>
    <property type="molecule type" value="Genomic_DNA"/>
</dbReference>
<organism evidence="7 8">
    <name type="scientific">Tritrichomonas musculus</name>
    <dbReference type="NCBI Taxonomy" id="1915356"/>
    <lineage>
        <taxon>Eukaryota</taxon>
        <taxon>Metamonada</taxon>
        <taxon>Parabasalia</taxon>
        <taxon>Tritrichomonadida</taxon>
        <taxon>Tritrichomonadidae</taxon>
        <taxon>Tritrichomonas</taxon>
    </lineage>
</organism>
<reference evidence="7 8" key="1">
    <citation type="submission" date="2024-04" db="EMBL/GenBank/DDBJ databases">
        <title>Tritrichomonas musculus Genome.</title>
        <authorList>
            <person name="Alves-Ferreira E."/>
            <person name="Grigg M."/>
            <person name="Lorenzi H."/>
            <person name="Galac M."/>
        </authorList>
    </citation>
    <scope>NUCLEOTIDE SEQUENCE [LARGE SCALE GENOMIC DNA]</scope>
    <source>
        <strain evidence="7 8">EAF2021</strain>
    </source>
</reference>
<protein>
    <submittedName>
        <fullName evidence="7">Transmembrane protein 50A</fullName>
    </submittedName>
</protein>
<evidence type="ECO:0000256" key="5">
    <source>
        <dbReference type="ARBA" id="ARBA00023136"/>
    </source>
</evidence>